<evidence type="ECO:0008006" key="5">
    <source>
        <dbReference type="Google" id="ProtNLM"/>
    </source>
</evidence>
<dbReference type="OrthoDB" id="4774363at2"/>
<evidence type="ECO:0000313" key="3">
    <source>
        <dbReference type="EMBL" id="KAA0023858.1"/>
    </source>
</evidence>
<comment type="caution">
    <text evidence="3">The sequence shown here is derived from an EMBL/GenBank/DDBJ whole genome shotgun (WGS) entry which is preliminary data.</text>
</comment>
<accession>A0A5A7SCI3</accession>
<feature type="region of interest" description="Disordered" evidence="1">
    <location>
        <begin position="208"/>
        <end position="286"/>
    </location>
</feature>
<dbReference type="AlphaFoldDB" id="A0A5A7SCI3"/>
<keyword evidence="2" id="KW-0812">Transmembrane</keyword>
<keyword evidence="2" id="KW-0472">Membrane</keyword>
<dbReference type="RefSeq" id="WP_149429018.1">
    <property type="nucleotide sequence ID" value="NZ_VLNY01000002.1"/>
</dbReference>
<organism evidence="3 4">
    <name type="scientific">Antrihabitans cavernicola</name>
    <dbReference type="NCBI Taxonomy" id="2495913"/>
    <lineage>
        <taxon>Bacteria</taxon>
        <taxon>Bacillati</taxon>
        <taxon>Actinomycetota</taxon>
        <taxon>Actinomycetes</taxon>
        <taxon>Mycobacteriales</taxon>
        <taxon>Nocardiaceae</taxon>
        <taxon>Antrihabitans</taxon>
    </lineage>
</organism>
<evidence type="ECO:0000256" key="2">
    <source>
        <dbReference type="SAM" id="Phobius"/>
    </source>
</evidence>
<feature type="compositionally biased region" description="Basic and acidic residues" evidence="1">
    <location>
        <begin position="264"/>
        <end position="273"/>
    </location>
</feature>
<sequence>MNVAELFRKILGRRILVACVLIAAVVAAAFGWKTAETTYSTDASVVVLTPNIETINPADNPLLSLSNNTAQLASVLSTIMQSTPAKRLLDDLGGGVTVTISNTVGDVAATTQISPQLAIKAVGNDPEATQRASAALIDFATKNLTQLQDDANVSPPTRARLAVAVAPQLGTAVSNNATRAAGSYALAVVILGFILIAAADAVLDQRDRRRAKPGRRRRTDGSHRAGSADEQWDSDLDGDDDISDADYPSELTVGRSDYGWNYDTADKSSREVNGHNGARQLSDRET</sequence>
<proteinExistence type="predicted"/>
<reference evidence="3 4" key="1">
    <citation type="submission" date="2019-07" db="EMBL/GenBank/DDBJ databases">
        <title>Rhodococcus cavernicolus sp. nov., isolated from a cave.</title>
        <authorList>
            <person name="Lee S.D."/>
        </authorList>
    </citation>
    <scope>NUCLEOTIDE SEQUENCE [LARGE SCALE GENOMIC DNA]</scope>
    <source>
        <strain evidence="3 4">C1-24</strain>
    </source>
</reference>
<feature type="transmembrane region" description="Helical" evidence="2">
    <location>
        <begin position="184"/>
        <end position="203"/>
    </location>
</feature>
<protein>
    <recommendedName>
        <fullName evidence="5">Polysaccharide chain length determinant N-terminal domain-containing protein</fullName>
    </recommendedName>
</protein>
<keyword evidence="4" id="KW-1185">Reference proteome</keyword>
<feature type="compositionally biased region" description="Acidic residues" evidence="1">
    <location>
        <begin position="230"/>
        <end position="244"/>
    </location>
</feature>
<keyword evidence="2" id="KW-1133">Transmembrane helix</keyword>
<dbReference type="EMBL" id="VLNY01000002">
    <property type="protein sequence ID" value="KAA0023858.1"/>
    <property type="molecule type" value="Genomic_DNA"/>
</dbReference>
<dbReference type="Proteomes" id="UP000322244">
    <property type="component" value="Unassembled WGS sequence"/>
</dbReference>
<name>A0A5A7SCI3_9NOCA</name>
<evidence type="ECO:0000256" key="1">
    <source>
        <dbReference type="SAM" id="MobiDB-lite"/>
    </source>
</evidence>
<gene>
    <name evidence="3" type="ORF">FOY51_04510</name>
</gene>
<evidence type="ECO:0000313" key="4">
    <source>
        <dbReference type="Proteomes" id="UP000322244"/>
    </source>
</evidence>
<feature type="compositionally biased region" description="Basic residues" evidence="1">
    <location>
        <begin position="208"/>
        <end position="218"/>
    </location>
</feature>